<protein>
    <recommendedName>
        <fullName evidence="3">M96 mating-specific protein family</fullName>
    </recommendedName>
</protein>
<organism evidence="1 2">
    <name type="scientific">Phytophthora infestans</name>
    <name type="common">Potato late blight agent</name>
    <name type="synonym">Botrytis infestans</name>
    <dbReference type="NCBI Taxonomy" id="4787"/>
    <lineage>
        <taxon>Eukaryota</taxon>
        <taxon>Sar</taxon>
        <taxon>Stramenopiles</taxon>
        <taxon>Oomycota</taxon>
        <taxon>Peronosporomycetes</taxon>
        <taxon>Peronosporales</taxon>
        <taxon>Peronosporaceae</taxon>
        <taxon>Phytophthora</taxon>
    </lineage>
</organism>
<dbReference type="EMBL" id="WSZM01000316">
    <property type="protein sequence ID" value="KAF4035414.1"/>
    <property type="molecule type" value="Genomic_DNA"/>
</dbReference>
<evidence type="ECO:0008006" key="3">
    <source>
        <dbReference type="Google" id="ProtNLM"/>
    </source>
</evidence>
<keyword evidence="2" id="KW-1185">Reference proteome</keyword>
<proteinExistence type="predicted"/>
<evidence type="ECO:0000313" key="1">
    <source>
        <dbReference type="EMBL" id="KAF4035414.1"/>
    </source>
</evidence>
<dbReference type="AlphaFoldDB" id="A0A833T1M5"/>
<gene>
    <name evidence="1" type="ORF">GN244_ATG12553</name>
</gene>
<comment type="caution">
    <text evidence="1">The sequence shown here is derived from an EMBL/GenBank/DDBJ whole genome shotgun (WGS) entry which is preliminary data.</text>
</comment>
<reference evidence="1" key="1">
    <citation type="submission" date="2020-04" db="EMBL/GenBank/DDBJ databases">
        <title>Hybrid Assembly of Korean Phytophthora infestans isolates.</title>
        <authorList>
            <person name="Prokchorchik M."/>
            <person name="Lee Y."/>
            <person name="Seo J."/>
            <person name="Cho J.-H."/>
            <person name="Park Y.-E."/>
            <person name="Jang D.-C."/>
            <person name="Im J.-S."/>
            <person name="Choi J.-G."/>
            <person name="Park H.-J."/>
            <person name="Lee G.-B."/>
            <person name="Lee Y.-G."/>
            <person name="Hong S.-Y."/>
            <person name="Cho K."/>
            <person name="Sohn K.H."/>
        </authorList>
    </citation>
    <scope>NUCLEOTIDE SEQUENCE</scope>
    <source>
        <strain evidence="1">KR_1_A1</strain>
    </source>
</reference>
<accession>A0A833T1M5</accession>
<dbReference type="Proteomes" id="UP000602510">
    <property type="component" value="Unassembled WGS sequence"/>
</dbReference>
<dbReference type="PANTHER" id="PTHR35796">
    <property type="entry name" value="HYPOTHETICAL CYTOSOLIC PROTEIN"/>
    <property type="match status" value="1"/>
</dbReference>
<dbReference type="PANTHER" id="PTHR35796:SF3">
    <property type="entry name" value="BHLH DOMAIN-CONTAINING PROTEIN"/>
    <property type="match status" value="1"/>
</dbReference>
<evidence type="ECO:0000313" key="2">
    <source>
        <dbReference type="Proteomes" id="UP000602510"/>
    </source>
</evidence>
<sequence>MIEQCAVEAPDKPKKKRVRRQKLELEYLRGLVGKLEQQMTQLKSRQREVSEVSTSANTKTSIWKGIAERQQAERARVEEKNQKLRASLEGQLQLATKLERLLRKRPRDEDVAELADHKRFKTLTMAPTDDDIFADQLAHVQRAHLDANDIFGGPEFMDRAASFCNLQVTDDSASDTGLAFVTKASSMLPFDVHVTEKAFWRAFAEEGPSKMSYFHEERLATDNLVARSYALEFKPGSFQTNVRGKQTYRKYVDNDCVLIMWKSRTEPIEINGVKLSGLRCNQVGWIVLRGVNLPAEDVQSGLIDTSNIMMSTSLQSYCKMTLDLQDDIADQELQVGALTNFVVNSHDVITDVCGKLINQVLVEEDWNLNGWLDNLAL</sequence>
<name>A0A833T1M5_PHYIN</name>